<feature type="transmembrane region" description="Helical" evidence="5">
    <location>
        <begin position="321"/>
        <end position="339"/>
    </location>
</feature>
<feature type="transmembrane region" description="Helical" evidence="5">
    <location>
        <begin position="36"/>
        <end position="56"/>
    </location>
</feature>
<evidence type="ECO:0000256" key="1">
    <source>
        <dbReference type="ARBA" id="ARBA00004141"/>
    </source>
</evidence>
<protein>
    <submittedName>
        <fullName evidence="8">Monocarboxylate transporter 12-like</fullName>
    </submittedName>
</protein>
<dbReference type="Gene3D" id="1.20.1250.20">
    <property type="entry name" value="MFS general substrate transporter like domains"/>
    <property type="match status" value="1"/>
</dbReference>
<dbReference type="PROSITE" id="PS00217">
    <property type="entry name" value="SUGAR_TRANSPORT_2"/>
    <property type="match status" value="1"/>
</dbReference>
<keyword evidence="3 5" id="KW-1133">Transmembrane helix</keyword>
<feature type="transmembrane region" description="Helical" evidence="5">
    <location>
        <begin position="351"/>
        <end position="369"/>
    </location>
</feature>
<evidence type="ECO:0000256" key="5">
    <source>
        <dbReference type="SAM" id="Phobius"/>
    </source>
</evidence>
<feature type="transmembrane region" description="Helical" evidence="5">
    <location>
        <begin position="441"/>
        <end position="459"/>
    </location>
</feature>
<comment type="subcellular location">
    <subcellularLocation>
        <location evidence="1">Membrane</location>
        <topology evidence="1">Multi-pass membrane protein</topology>
    </subcellularLocation>
</comment>
<feature type="transmembrane region" description="Helical" evidence="5">
    <location>
        <begin position="107"/>
        <end position="126"/>
    </location>
</feature>
<dbReference type="Pfam" id="PF07690">
    <property type="entry name" value="MFS_1"/>
    <property type="match status" value="1"/>
</dbReference>
<proteinExistence type="predicted"/>
<keyword evidence="4 5" id="KW-0472">Membrane</keyword>
<evidence type="ECO:0000256" key="4">
    <source>
        <dbReference type="ARBA" id="ARBA00023136"/>
    </source>
</evidence>
<feature type="transmembrane region" description="Helical" evidence="5">
    <location>
        <begin position="165"/>
        <end position="184"/>
    </location>
</feature>
<accession>A0AAJ6VXA6</accession>
<gene>
    <name evidence="8" type="primary">LOC100902210</name>
</gene>
<dbReference type="InterPro" id="IPR050327">
    <property type="entry name" value="Proton-linked_MCT"/>
</dbReference>
<evidence type="ECO:0000259" key="6">
    <source>
        <dbReference type="PROSITE" id="PS50850"/>
    </source>
</evidence>
<feature type="transmembrane region" description="Helical" evidence="5">
    <location>
        <begin position="284"/>
        <end position="306"/>
    </location>
</feature>
<dbReference type="InterPro" id="IPR036259">
    <property type="entry name" value="MFS_trans_sf"/>
</dbReference>
<dbReference type="InterPro" id="IPR020846">
    <property type="entry name" value="MFS_dom"/>
</dbReference>
<dbReference type="SUPFAM" id="SSF103473">
    <property type="entry name" value="MFS general substrate transporter"/>
    <property type="match status" value="1"/>
</dbReference>
<dbReference type="RefSeq" id="XP_003741743.2">
    <property type="nucleotide sequence ID" value="XM_003741695.2"/>
</dbReference>
<evidence type="ECO:0000313" key="8">
    <source>
        <dbReference type="RefSeq" id="XP_003741743.2"/>
    </source>
</evidence>
<dbReference type="Proteomes" id="UP000694867">
    <property type="component" value="Unplaced"/>
</dbReference>
<sequence>MPRRKETVRNGSTLRHDQRCGESRSRVLAEIRLSELHGMIIVACVFWINFCLFGLLRSGALIYVELVTTFNCSYDVASWPLSLAGASICMIGPVVGLMEKIISIRAIVTWGIFIASASCALCYWVYDVGYFVILIGLLYGLGTGLTCTLTPVLLNERFPPEQRTLANGIAFSGSSVGSFVWPFLLEWLVKEFNLRGAMLIYGGLILNALLGALFLRRPNEVARDGVKRGKREERIGNSDEIGSLFDQTVKPSIKFAEKKEEKSSPLVRCIKTLQKDLSVFLDPYFQLITISQVCFLFVYVTVFIVITDYAMDSGIQRSDTMFLMTIFGISDLISKPLPGMLTYNNFLTTKALLIIGSVAMGVICFILPYTRTYLWFAIIAFIYGLLTGGLSFIGPIIFQENISENQVPFAIGLGNFFVGITGFLRPPFIGVFKDTFGNYDGLFFSMGVICIASASLWSLEPLIIRSRRKSKKAEAMKAVNAGASIEQDPLVSA</sequence>
<evidence type="ECO:0000256" key="3">
    <source>
        <dbReference type="ARBA" id="ARBA00022989"/>
    </source>
</evidence>
<keyword evidence="7" id="KW-1185">Reference proteome</keyword>
<dbReference type="GO" id="GO:0016020">
    <property type="term" value="C:membrane"/>
    <property type="evidence" value="ECO:0007669"/>
    <property type="project" value="UniProtKB-SubCell"/>
</dbReference>
<dbReference type="PANTHER" id="PTHR11360">
    <property type="entry name" value="MONOCARBOXYLATE TRANSPORTER"/>
    <property type="match status" value="1"/>
</dbReference>
<evidence type="ECO:0000313" key="7">
    <source>
        <dbReference type="Proteomes" id="UP000694867"/>
    </source>
</evidence>
<feature type="transmembrane region" description="Helical" evidence="5">
    <location>
        <begin position="409"/>
        <end position="429"/>
    </location>
</feature>
<evidence type="ECO:0000256" key="2">
    <source>
        <dbReference type="ARBA" id="ARBA00022692"/>
    </source>
</evidence>
<reference evidence="8" key="1">
    <citation type="submission" date="2025-08" db="UniProtKB">
        <authorList>
            <consortium name="RefSeq"/>
        </authorList>
    </citation>
    <scope>IDENTIFICATION</scope>
</reference>
<dbReference type="KEGG" id="goe:100902210"/>
<name>A0AAJ6VXA6_9ACAR</name>
<feature type="transmembrane region" description="Helical" evidence="5">
    <location>
        <begin position="76"/>
        <end position="95"/>
    </location>
</feature>
<dbReference type="InterPro" id="IPR005829">
    <property type="entry name" value="Sugar_transporter_CS"/>
</dbReference>
<dbReference type="GO" id="GO:0008028">
    <property type="term" value="F:monocarboxylic acid transmembrane transporter activity"/>
    <property type="evidence" value="ECO:0007669"/>
    <property type="project" value="TreeGrafter"/>
</dbReference>
<feature type="transmembrane region" description="Helical" evidence="5">
    <location>
        <begin position="132"/>
        <end position="153"/>
    </location>
</feature>
<dbReference type="PROSITE" id="PS50850">
    <property type="entry name" value="MFS"/>
    <property type="match status" value="1"/>
</dbReference>
<dbReference type="AlphaFoldDB" id="A0AAJ6VXA6"/>
<feature type="domain" description="Major facilitator superfamily (MFS) profile" evidence="6">
    <location>
        <begin position="38"/>
        <end position="465"/>
    </location>
</feature>
<dbReference type="GeneID" id="100902210"/>
<organism evidence="7 8">
    <name type="scientific">Galendromus occidentalis</name>
    <name type="common">western predatory mite</name>
    <dbReference type="NCBI Taxonomy" id="34638"/>
    <lineage>
        <taxon>Eukaryota</taxon>
        <taxon>Metazoa</taxon>
        <taxon>Ecdysozoa</taxon>
        <taxon>Arthropoda</taxon>
        <taxon>Chelicerata</taxon>
        <taxon>Arachnida</taxon>
        <taxon>Acari</taxon>
        <taxon>Parasitiformes</taxon>
        <taxon>Mesostigmata</taxon>
        <taxon>Gamasina</taxon>
        <taxon>Phytoseioidea</taxon>
        <taxon>Phytoseiidae</taxon>
        <taxon>Typhlodrominae</taxon>
        <taxon>Galendromus</taxon>
    </lineage>
</organism>
<feature type="transmembrane region" description="Helical" evidence="5">
    <location>
        <begin position="196"/>
        <end position="215"/>
    </location>
</feature>
<feature type="transmembrane region" description="Helical" evidence="5">
    <location>
        <begin position="375"/>
        <end position="397"/>
    </location>
</feature>
<keyword evidence="2 5" id="KW-0812">Transmembrane</keyword>
<dbReference type="InterPro" id="IPR011701">
    <property type="entry name" value="MFS"/>
</dbReference>
<dbReference type="PANTHER" id="PTHR11360:SF303">
    <property type="entry name" value="MAJOR FACILITATOR SUPERFAMILY (MFS) PROFILE DOMAIN-CONTAINING PROTEIN"/>
    <property type="match status" value="1"/>
</dbReference>